<evidence type="ECO:0000256" key="8">
    <source>
        <dbReference type="ARBA" id="ARBA00022955"/>
    </source>
</evidence>
<dbReference type="PANTHER" id="PTHR21257">
    <property type="entry name" value="DELTA(14)-STEROL REDUCTASE"/>
    <property type="match status" value="1"/>
</dbReference>
<keyword evidence="13 18" id="KW-0472">Membrane</keyword>
<organism evidence="19 20">
    <name type="scientific">Riccia fluitans</name>
    <dbReference type="NCBI Taxonomy" id="41844"/>
    <lineage>
        <taxon>Eukaryota</taxon>
        <taxon>Viridiplantae</taxon>
        <taxon>Streptophyta</taxon>
        <taxon>Embryophyta</taxon>
        <taxon>Marchantiophyta</taxon>
        <taxon>Marchantiopsida</taxon>
        <taxon>Marchantiidae</taxon>
        <taxon>Marchantiales</taxon>
        <taxon>Ricciaceae</taxon>
        <taxon>Riccia</taxon>
    </lineage>
</organism>
<evidence type="ECO:0000256" key="9">
    <source>
        <dbReference type="ARBA" id="ARBA00022989"/>
    </source>
</evidence>
<dbReference type="EMBL" id="JBHFFA010000004">
    <property type="protein sequence ID" value="KAL2629611.1"/>
    <property type="molecule type" value="Genomic_DNA"/>
</dbReference>
<dbReference type="Pfam" id="PF01222">
    <property type="entry name" value="ERG4_ERG24"/>
    <property type="match status" value="1"/>
</dbReference>
<comment type="similarity">
    <text evidence="2">Belongs to the ERG4/ERG24 family.</text>
</comment>
<evidence type="ECO:0000313" key="20">
    <source>
        <dbReference type="Proteomes" id="UP001605036"/>
    </source>
</evidence>
<keyword evidence="4" id="KW-0153">Cholesterol metabolism</keyword>
<evidence type="ECO:0000256" key="13">
    <source>
        <dbReference type="ARBA" id="ARBA00023136"/>
    </source>
</evidence>
<keyword evidence="20" id="KW-1185">Reference proteome</keyword>
<dbReference type="GO" id="GO:0047598">
    <property type="term" value="F:7-dehydrocholesterol reductase activity"/>
    <property type="evidence" value="ECO:0007669"/>
    <property type="project" value="UniProtKB-EC"/>
</dbReference>
<dbReference type="Proteomes" id="UP001605036">
    <property type="component" value="Unassembled WGS sequence"/>
</dbReference>
<reference evidence="19 20" key="1">
    <citation type="submission" date="2024-09" db="EMBL/GenBank/DDBJ databases">
        <title>Chromosome-scale assembly of Riccia fluitans.</title>
        <authorList>
            <person name="Paukszto L."/>
            <person name="Sawicki J."/>
            <person name="Karawczyk K."/>
            <person name="Piernik-Szablinska J."/>
            <person name="Szczecinska M."/>
            <person name="Mazdziarz M."/>
        </authorList>
    </citation>
    <scope>NUCLEOTIDE SEQUENCE [LARGE SCALE GENOMIC DNA]</scope>
    <source>
        <strain evidence="19">Rf_01</strain>
        <tissue evidence="19">Aerial parts of the thallus</tissue>
    </source>
</reference>
<accession>A0ABD1YFQ0</accession>
<keyword evidence="15" id="KW-0753">Steroid metabolism</keyword>
<evidence type="ECO:0000256" key="5">
    <source>
        <dbReference type="ARBA" id="ARBA00022692"/>
    </source>
</evidence>
<feature type="transmembrane region" description="Helical" evidence="18">
    <location>
        <begin position="174"/>
        <end position="195"/>
    </location>
</feature>
<feature type="transmembrane region" description="Helical" evidence="18">
    <location>
        <begin position="49"/>
        <end position="70"/>
    </location>
</feature>
<sequence length="336" mass="37642">MGVTSPRFESPTRFARATRLATRTQAAMNGNGNPMTSSSNISTAYSHRVTLLAIACMIVICPPLVIFMWYTHIHLDGSVLQLRSFIRNENGLSRLGVIWPIPSLYSFKMIGFFAFLQAALQIWLPGAYCFGPATSHGNRPLYKKNGFAAFWITMLTSYISWREKIFDLAVIYDHLGEIISASICISIVLSFLLYLKGWLAPSSIDSGTSGSAILDIFWGRELHPRLGRSFDLKVFFNSRIGMMAWALLVLGYMCKQVAIPTTLLGLISIFILFDCDNQRTRFRETDGKCRIWGKPPTKVRCINSVSKLAFSVKLYGNLNLAAEIESYWEAITGKEG</sequence>
<evidence type="ECO:0000256" key="4">
    <source>
        <dbReference type="ARBA" id="ARBA00022548"/>
    </source>
</evidence>
<dbReference type="AlphaFoldDB" id="A0ABD1YFQ0"/>
<proteinExistence type="inferred from homology"/>
<evidence type="ECO:0000256" key="1">
    <source>
        <dbReference type="ARBA" id="ARBA00004141"/>
    </source>
</evidence>
<dbReference type="GO" id="GO:0016020">
    <property type="term" value="C:membrane"/>
    <property type="evidence" value="ECO:0007669"/>
    <property type="project" value="UniProtKB-SubCell"/>
</dbReference>
<evidence type="ECO:0000256" key="7">
    <source>
        <dbReference type="ARBA" id="ARBA00022857"/>
    </source>
</evidence>
<dbReference type="PANTHER" id="PTHR21257:SF38">
    <property type="entry name" value="7-DEHYDROCHOLESTEROL REDUCTASE"/>
    <property type="match status" value="1"/>
</dbReference>
<evidence type="ECO:0000256" key="10">
    <source>
        <dbReference type="ARBA" id="ARBA00023002"/>
    </source>
</evidence>
<evidence type="ECO:0000313" key="19">
    <source>
        <dbReference type="EMBL" id="KAL2629611.1"/>
    </source>
</evidence>
<keyword evidence="9 18" id="KW-1133">Transmembrane helix</keyword>
<evidence type="ECO:0000256" key="17">
    <source>
        <dbReference type="ARBA" id="ARBA00042688"/>
    </source>
</evidence>
<keyword evidence="5 18" id="KW-0812">Transmembrane</keyword>
<feature type="transmembrane region" description="Helical" evidence="18">
    <location>
        <begin position="258"/>
        <end position="275"/>
    </location>
</feature>
<evidence type="ECO:0000256" key="2">
    <source>
        <dbReference type="ARBA" id="ARBA00005402"/>
    </source>
</evidence>
<evidence type="ECO:0000256" key="15">
    <source>
        <dbReference type="ARBA" id="ARBA00023221"/>
    </source>
</evidence>
<comment type="subcellular location">
    <subcellularLocation>
        <location evidence="1">Membrane</location>
        <topology evidence="1">Multi-pass membrane protein</topology>
    </subcellularLocation>
</comment>
<keyword evidence="11" id="KW-0756">Sterol biosynthesis</keyword>
<name>A0ABD1YFQ0_9MARC</name>
<evidence type="ECO:0000256" key="18">
    <source>
        <dbReference type="SAM" id="Phobius"/>
    </source>
</evidence>
<evidence type="ECO:0000256" key="14">
    <source>
        <dbReference type="ARBA" id="ARBA00023166"/>
    </source>
</evidence>
<keyword evidence="12" id="KW-0443">Lipid metabolism</keyword>
<protein>
    <recommendedName>
        <fullName evidence="16">7-dehydrocholesterol reductase</fullName>
        <ecNumber evidence="16">1.3.1.21</ecNumber>
    </recommendedName>
    <alternativeName>
        <fullName evidence="17">Sterol Delta(7)-reductase</fullName>
    </alternativeName>
</protein>
<feature type="transmembrane region" description="Helical" evidence="18">
    <location>
        <begin position="145"/>
        <end position="162"/>
    </location>
</feature>
<evidence type="ECO:0000256" key="16">
    <source>
        <dbReference type="ARBA" id="ARBA00038851"/>
    </source>
</evidence>
<keyword evidence="6" id="KW-0152">Cholesterol biosynthesis</keyword>
<evidence type="ECO:0000256" key="11">
    <source>
        <dbReference type="ARBA" id="ARBA00023011"/>
    </source>
</evidence>
<feature type="transmembrane region" description="Helical" evidence="18">
    <location>
        <begin position="234"/>
        <end position="252"/>
    </location>
</feature>
<keyword evidence="7" id="KW-0521">NADP</keyword>
<keyword evidence="14" id="KW-1207">Sterol metabolism</keyword>
<keyword evidence="10" id="KW-0560">Oxidoreductase</keyword>
<gene>
    <name evidence="19" type="ORF">R1flu_014297</name>
</gene>
<evidence type="ECO:0000256" key="6">
    <source>
        <dbReference type="ARBA" id="ARBA00022778"/>
    </source>
</evidence>
<dbReference type="EC" id="1.3.1.21" evidence="16"/>
<dbReference type="InterPro" id="IPR001171">
    <property type="entry name" value="ERG24_DHCR-like"/>
</dbReference>
<keyword evidence="8" id="KW-0752">Steroid biosynthesis</keyword>
<evidence type="ECO:0000256" key="3">
    <source>
        <dbReference type="ARBA" id="ARBA00022516"/>
    </source>
</evidence>
<evidence type="ECO:0000256" key="12">
    <source>
        <dbReference type="ARBA" id="ARBA00023098"/>
    </source>
</evidence>
<dbReference type="GO" id="GO:0006695">
    <property type="term" value="P:cholesterol biosynthetic process"/>
    <property type="evidence" value="ECO:0007669"/>
    <property type="project" value="UniProtKB-KW"/>
</dbReference>
<keyword evidence="3" id="KW-0444">Lipid biosynthesis</keyword>
<feature type="transmembrane region" description="Helical" evidence="18">
    <location>
        <begin position="105"/>
        <end position="124"/>
    </location>
</feature>
<comment type="caution">
    <text evidence="19">The sequence shown here is derived from an EMBL/GenBank/DDBJ whole genome shotgun (WGS) entry which is preliminary data.</text>
</comment>